<feature type="transmembrane region" description="Helical" evidence="1">
    <location>
        <begin position="128"/>
        <end position="151"/>
    </location>
</feature>
<sequence length="498" mass="52327">MGRRGWISLLATVLTLLACVVIAIPVAIELTPARETTVAGQYLGVGASAGIDGLKGPAELQQLGETTVDLDRIQVHGPLRPRLEVGPLVRTREADELLDPKSGPAAQKRALGAVTGAFRTWYLEATGLLLLVTVAIILLATTARIGIVMARAGRRDEPLTVGEVWHGRARRLWRSAAVVVAGTLVAWLACGALAWHDTRAGIDGVSSVRDLVGADPVHLRPEGPPVSGYAGAVIGDSRASRLGGPLVSDPTKDDKACARSSDSLAAQLGRLSPGQPVLNLACPSATIPHGLLGGQYTGGEVVPPQVSRLLRTRGLEYVVVMIGPNDLAWSDFLRYCYGVDQCDDRFTSDQFDYRIAKFDRDYGDLLAALAALPGKPEVVVVGSYDVFAKDADCSDTKAAGHPGLDQQGLALLEQRNDELNHVLSTGAGAYGFTYAKPQLVPLCQKVDPEVGGDIQGLDDKHPFHPTGVGMVRLAATVLGAIRSAESSGSTGSPSAPVS</sequence>
<dbReference type="InterPro" id="IPR013830">
    <property type="entry name" value="SGNH_hydro"/>
</dbReference>
<organism evidence="3 4">
    <name type="scientific">Nocardioides panacisoli</name>
    <dbReference type="NCBI Taxonomy" id="627624"/>
    <lineage>
        <taxon>Bacteria</taxon>
        <taxon>Bacillati</taxon>
        <taxon>Actinomycetota</taxon>
        <taxon>Actinomycetes</taxon>
        <taxon>Propionibacteriales</taxon>
        <taxon>Nocardioidaceae</taxon>
        <taxon>Nocardioides</taxon>
    </lineage>
</organism>
<comment type="caution">
    <text evidence="3">The sequence shown here is derived from an EMBL/GenBank/DDBJ whole genome shotgun (WGS) entry which is preliminary data.</text>
</comment>
<dbReference type="Proteomes" id="UP001501821">
    <property type="component" value="Unassembled WGS sequence"/>
</dbReference>
<evidence type="ECO:0000313" key="4">
    <source>
        <dbReference type="Proteomes" id="UP001501821"/>
    </source>
</evidence>
<dbReference type="InterPro" id="IPR036514">
    <property type="entry name" value="SGNH_hydro_sf"/>
</dbReference>
<accession>A0ABP7I819</accession>
<keyword evidence="4" id="KW-1185">Reference proteome</keyword>
<evidence type="ECO:0000313" key="3">
    <source>
        <dbReference type="EMBL" id="GAA3811901.1"/>
    </source>
</evidence>
<dbReference type="RefSeq" id="WP_344773507.1">
    <property type="nucleotide sequence ID" value="NZ_BAABAH010000003.1"/>
</dbReference>
<proteinExistence type="predicted"/>
<feature type="domain" description="SGNH hydrolase-type esterase" evidence="2">
    <location>
        <begin position="233"/>
        <end position="470"/>
    </location>
</feature>
<reference evidence="4" key="1">
    <citation type="journal article" date="2019" name="Int. J. Syst. Evol. Microbiol.">
        <title>The Global Catalogue of Microorganisms (GCM) 10K type strain sequencing project: providing services to taxonomists for standard genome sequencing and annotation.</title>
        <authorList>
            <consortium name="The Broad Institute Genomics Platform"/>
            <consortium name="The Broad Institute Genome Sequencing Center for Infectious Disease"/>
            <person name="Wu L."/>
            <person name="Ma J."/>
        </authorList>
    </citation>
    <scope>NUCLEOTIDE SEQUENCE [LARGE SCALE GENOMIC DNA]</scope>
    <source>
        <strain evidence="4">JCM 16953</strain>
    </source>
</reference>
<evidence type="ECO:0000256" key="1">
    <source>
        <dbReference type="SAM" id="Phobius"/>
    </source>
</evidence>
<keyword evidence="1" id="KW-0472">Membrane</keyword>
<keyword evidence="1" id="KW-1133">Transmembrane helix</keyword>
<dbReference type="Gene3D" id="3.40.50.1110">
    <property type="entry name" value="SGNH hydrolase"/>
    <property type="match status" value="1"/>
</dbReference>
<dbReference type="Pfam" id="PF13472">
    <property type="entry name" value="Lipase_GDSL_2"/>
    <property type="match status" value="1"/>
</dbReference>
<gene>
    <name evidence="3" type="ORF">GCM10022242_12970</name>
</gene>
<dbReference type="SUPFAM" id="SSF52266">
    <property type="entry name" value="SGNH hydrolase"/>
    <property type="match status" value="1"/>
</dbReference>
<dbReference type="PROSITE" id="PS51257">
    <property type="entry name" value="PROKAR_LIPOPROTEIN"/>
    <property type="match status" value="1"/>
</dbReference>
<dbReference type="EMBL" id="BAABAH010000003">
    <property type="protein sequence ID" value="GAA3811901.1"/>
    <property type="molecule type" value="Genomic_DNA"/>
</dbReference>
<feature type="transmembrane region" description="Helical" evidence="1">
    <location>
        <begin position="172"/>
        <end position="195"/>
    </location>
</feature>
<name>A0ABP7I819_9ACTN</name>
<evidence type="ECO:0000259" key="2">
    <source>
        <dbReference type="Pfam" id="PF13472"/>
    </source>
</evidence>
<keyword evidence="1" id="KW-0812">Transmembrane</keyword>
<protein>
    <recommendedName>
        <fullName evidence="2">SGNH hydrolase-type esterase domain-containing protein</fullName>
    </recommendedName>
</protein>